<evidence type="ECO:0000313" key="2">
    <source>
        <dbReference type="Proteomes" id="UP000199180"/>
    </source>
</evidence>
<dbReference type="Proteomes" id="UP000199180">
    <property type="component" value="Unassembled WGS sequence"/>
</dbReference>
<dbReference type="EMBL" id="FOHO01000017">
    <property type="protein sequence ID" value="SET97706.1"/>
    <property type="molecule type" value="Genomic_DNA"/>
</dbReference>
<keyword evidence="2" id="KW-1185">Reference proteome</keyword>
<organism evidence="1 2">
    <name type="scientific">Paracoccus homiensis</name>
    <dbReference type="NCBI Taxonomy" id="364199"/>
    <lineage>
        <taxon>Bacteria</taxon>
        <taxon>Pseudomonadati</taxon>
        <taxon>Pseudomonadota</taxon>
        <taxon>Alphaproteobacteria</taxon>
        <taxon>Rhodobacterales</taxon>
        <taxon>Paracoccaceae</taxon>
        <taxon>Paracoccus</taxon>
    </lineage>
</organism>
<accession>A0A1I0IKV6</accession>
<proteinExistence type="predicted"/>
<gene>
    <name evidence="1" type="ORF">SAMN04489858_11731</name>
</gene>
<reference evidence="1 2" key="1">
    <citation type="submission" date="2016-10" db="EMBL/GenBank/DDBJ databases">
        <authorList>
            <person name="de Groot N.N."/>
        </authorList>
    </citation>
    <scope>NUCLEOTIDE SEQUENCE [LARGE SCALE GENOMIC DNA]</scope>
    <source>
        <strain evidence="1 2">DSM 17862</strain>
    </source>
</reference>
<dbReference type="STRING" id="364199.SAMN04489858_11731"/>
<protein>
    <submittedName>
        <fullName evidence="1">Uncharacterized protein</fullName>
    </submittedName>
</protein>
<dbReference type="AlphaFoldDB" id="A0A1I0IKV6"/>
<sequence>MHKKARHTGLPWRFDHALQTVQHLFGPWKADPDVRLNEGDPTVFLSCPCRQFTISLP</sequence>
<evidence type="ECO:0000313" key="1">
    <source>
        <dbReference type="EMBL" id="SET97706.1"/>
    </source>
</evidence>
<name>A0A1I0IKV6_9RHOB</name>